<dbReference type="Proteomes" id="UP000245080">
    <property type="component" value="Unassembled WGS sequence"/>
</dbReference>
<dbReference type="OrthoDB" id="9794717at2"/>
<evidence type="ECO:0000313" key="5">
    <source>
        <dbReference type="Proteomes" id="UP000245080"/>
    </source>
</evidence>
<dbReference type="EMBL" id="QCXQ01000005">
    <property type="protein sequence ID" value="PWF99649.1"/>
    <property type="molecule type" value="Genomic_DNA"/>
</dbReference>
<proteinExistence type="inferred from homology"/>
<organism evidence="4 5">
    <name type="scientific">Levilactobacillus bambusae</name>
    <dbReference type="NCBI Taxonomy" id="2024736"/>
    <lineage>
        <taxon>Bacteria</taxon>
        <taxon>Bacillati</taxon>
        <taxon>Bacillota</taxon>
        <taxon>Bacilli</taxon>
        <taxon>Lactobacillales</taxon>
        <taxon>Lactobacillaceae</taxon>
        <taxon>Levilactobacillus</taxon>
    </lineage>
</organism>
<dbReference type="PANTHER" id="PTHR35527:SF2">
    <property type="entry name" value="HYDROLASE"/>
    <property type="match status" value="1"/>
</dbReference>
<comment type="similarity">
    <text evidence="1">Belongs to the peptidase C59 family.</text>
</comment>
<evidence type="ECO:0000256" key="1">
    <source>
        <dbReference type="ARBA" id="ARBA00006625"/>
    </source>
</evidence>
<name>A0A2V1MZX7_9LACO</name>
<comment type="caution">
    <text evidence="4">The sequence shown here is derived from an EMBL/GenBank/DDBJ whole genome shotgun (WGS) entry which is preliminary data.</text>
</comment>
<evidence type="ECO:0000313" key="4">
    <source>
        <dbReference type="EMBL" id="PWF99649.1"/>
    </source>
</evidence>
<dbReference type="RefSeq" id="WP_109250750.1">
    <property type="nucleotide sequence ID" value="NZ_QCXQ01000005.1"/>
</dbReference>
<dbReference type="AlphaFoldDB" id="A0A2V1MZX7"/>
<sequence>MCTSILQIAQDLTHTFARTMDWDEMRSQPIFVPRNYQWRSLFDHVQHANPYAIIGGGRAHDDEIDLSDGVNEWGLSVQKLTFSNGTRRIDDPTPGKIHLAPFEFSFWMLGHYRSVADIEDHITEIELMASTHALTDYGHPELHFAAVDRTGRCVVIEPTESPMVIRENPLGVVTNSRDYDHQLVQLAKYVTFTPDFIHQTVPLNTPYVTTRQFAGPVPSGGYTVGARFIRAAYNKERADQPTNEQEALVSAWRLLDSVTVPKSLSHRRTYSVYRAATCCESRTYYFEPYHRLSPVRLQLTDAMLHWTNPVFYPVENAPAYLNLNA</sequence>
<dbReference type="SUPFAM" id="SSF56235">
    <property type="entry name" value="N-terminal nucleophile aminohydrolases (Ntn hydrolases)"/>
    <property type="match status" value="1"/>
</dbReference>
<dbReference type="Pfam" id="PF02275">
    <property type="entry name" value="CBAH"/>
    <property type="match status" value="1"/>
</dbReference>
<protein>
    <submittedName>
        <fullName evidence="4">Choloylglycine hydrolase</fullName>
    </submittedName>
</protein>
<evidence type="ECO:0000259" key="3">
    <source>
        <dbReference type="Pfam" id="PF02275"/>
    </source>
</evidence>
<dbReference type="Gene3D" id="3.60.60.10">
    <property type="entry name" value="Penicillin V Acylase, Chain A"/>
    <property type="match status" value="1"/>
</dbReference>
<dbReference type="GO" id="GO:0016787">
    <property type="term" value="F:hydrolase activity"/>
    <property type="evidence" value="ECO:0007669"/>
    <property type="project" value="UniProtKB-KW"/>
</dbReference>
<dbReference type="PANTHER" id="PTHR35527">
    <property type="entry name" value="CHOLOYLGLYCINE HYDROLASE"/>
    <property type="match status" value="1"/>
</dbReference>
<dbReference type="InterPro" id="IPR029055">
    <property type="entry name" value="Ntn_hydrolases_N"/>
</dbReference>
<keyword evidence="2 4" id="KW-0378">Hydrolase</keyword>
<keyword evidence="5" id="KW-1185">Reference proteome</keyword>
<evidence type="ECO:0000256" key="2">
    <source>
        <dbReference type="ARBA" id="ARBA00022801"/>
    </source>
</evidence>
<gene>
    <name evidence="4" type="ORF">DCM90_07485</name>
</gene>
<accession>A0A2V1MZX7</accession>
<feature type="domain" description="Choloylglycine hydrolase/NAAA C-terminal" evidence="3">
    <location>
        <begin position="2"/>
        <end position="309"/>
    </location>
</feature>
<reference evidence="4 5" key="1">
    <citation type="journal article" date="2018" name="Int. J. Syst. Evol. Microbiol.">
        <title>Lactobacillus bambusae sp. nov., isolated from a traditional fermented Ma-bamboo shoots of Taiwan.</title>
        <authorList>
            <person name="Wang L.-T."/>
        </authorList>
    </citation>
    <scope>NUCLEOTIDE SEQUENCE [LARGE SCALE GENOMIC DNA]</scope>
    <source>
        <strain evidence="4 5">BS-W1</strain>
    </source>
</reference>
<dbReference type="InterPro" id="IPR052193">
    <property type="entry name" value="Peptidase_C59"/>
</dbReference>
<dbReference type="InterPro" id="IPR029132">
    <property type="entry name" value="CBAH/NAAA_C"/>
</dbReference>